<dbReference type="Proteomes" id="UP000612680">
    <property type="component" value="Chromosome"/>
</dbReference>
<accession>A0ABX7I1R0</accession>
<organism evidence="5 6">
    <name type="scientific">Dyadobacter sandarakinus</name>
    <dbReference type="NCBI Taxonomy" id="2747268"/>
    <lineage>
        <taxon>Bacteria</taxon>
        <taxon>Pseudomonadati</taxon>
        <taxon>Bacteroidota</taxon>
        <taxon>Cytophagia</taxon>
        <taxon>Cytophagales</taxon>
        <taxon>Spirosomataceae</taxon>
        <taxon>Dyadobacter</taxon>
    </lineage>
</organism>
<evidence type="ECO:0000256" key="3">
    <source>
        <dbReference type="ARBA" id="ARBA00022801"/>
    </source>
</evidence>
<sequence>MEKELRFQPVSSPKIETRENGKDVISGMGVVFGQRSENLGGFYEYIDKDAFAEADMSDVVGLFNHDSNYVLGRSSSGTMRFNIQPDGIYYEIDAPSTQTIRDLVLEPMKRGDIKGSSFAFTIAEDGDSWEYDKANQVYIRHVKKVSRLYDLSAVTTPAYPASTSQVAKRSLDAFKEELEKREKQAQEQNTPEPAYKLQYAQNRLKLITEYTSSN</sequence>
<proteinExistence type="predicted"/>
<dbReference type="NCBIfam" id="TIGR01543">
    <property type="entry name" value="proheadase_HK97"/>
    <property type="match status" value="1"/>
</dbReference>
<dbReference type="RefSeq" id="WP_204660470.1">
    <property type="nucleotide sequence ID" value="NZ_CP056775.1"/>
</dbReference>
<dbReference type="GO" id="GO:0006508">
    <property type="term" value="P:proteolysis"/>
    <property type="evidence" value="ECO:0007669"/>
    <property type="project" value="UniProtKB-KW"/>
</dbReference>
<name>A0ABX7I1R0_9BACT</name>
<reference evidence="5 6" key="1">
    <citation type="submission" date="2020-06" db="EMBL/GenBank/DDBJ databases">
        <title>Dyadobacter sandarakinus sp. nov., isolated from the soil of the Arctic Yellow River Station.</title>
        <authorList>
            <person name="Zhang Y."/>
            <person name="Peng F."/>
        </authorList>
    </citation>
    <scope>NUCLEOTIDE SEQUENCE [LARGE SCALE GENOMIC DNA]</scope>
    <source>
        <strain evidence="5 6">Q3-56</strain>
    </source>
</reference>
<keyword evidence="2 5" id="KW-0645">Protease</keyword>
<dbReference type="InterPro" id="IPR054613">
    <property type="entry name" value="Peptidase_S78_dom"/>
</dbReference>
<dbReference type="GO" id="GO:0008233">
    <property type="term" value="F:peptidase activity"/>
    <property type="evidence" value="ECO:0007669"/>
    <property type="project" value="UniProtKB-KW"/>
</dbReference>
<evidence type="ECO:0000313" key="5">
    <source>
        <dbReference type="EMBL" id="QRQ99709.1"/>
    </source>
</evidence>
<dbReference type="InterPro" id="IPR006433">
    <property type="entry name" value="Prohead_protease"/>
</dbReference>
<keyword evidence="3" id="KW-0378">Hydrolase</keyword>
<gene>
    <name evidence="5" type="ORF">HWI92_01655</name>
</gene>
<evidence type="ECO:0000259" key="4">
    <source>
        <dbReference type="Pfam" id="PF04586"/>
    </source>
</evidence>
<evidence type="ECO:0000256" key="1">
    <source>
        <dbReference type="ARBA" id="ARBA00022612"/>
    </source>
</evidence>
<keyword evidence="6" id="KW-1185">Reference proteome</keyword>
<feature type="domain" description="Prohead serine protease" evidence="4">
    <location>
        <begin position="16"/>
        <end position="176"/>
    </location>
</feature>
<protein>
    <submittedName>
        <fullName evidence="5">HK97 family phage prohead protease</fullName>
    </submittedName>
</protein>
<keyword evidence="1" id="KW-1188">Viral release from host cell</keyword>
<evidence type="ECO:0000313" key="6">
    <source>
        <dbReference type="Proteomes" id="UP000612680"/>
    </source>
</evidence>
<dbReference type="EMBL" id="CP056775">
    <property type="protein sequence ID" value="QRQ99709.1"/>
    <property type="molecule type" value="Genomic_DNA"/>
</dbReference>
<dbReference type="Pfam" id="PF04586">
    <property type="entry name" value="Peptidase_S78"/>
    <property type="match status" value="1"/>
</dbReference>
<evidence type="ECO:0000256" key="2">
    <source>
        <dbReference type="ARBA" id="ARBA00022670"/>
    </source>
</evidence>